<keyword evidence="10" id="KW-0238">DNA-binding</keyword>
<evidence type="ECO:0000256" key="2">
    <source>
        <dbReference type="ARBA" id="ARBA00012438"/>
    </source>
</evidence>
<dbReference type="Proteomes" id="UP000007486">
    <property type="component" value="Chromosome"/>
</dbReference>
<dbReference type="InterPro" id="IPR004358">
    <property type="entry name" value="Sig_transdc_His_kin-like_C"/>
</dbReference>
<dbReference type="Gene3D" id="1.10.10.60">
    <property type="entry name" value="Homeodomain-like"/>
    <property type="match status" value="1"/>
</dbReference>
<comment type="catalytic activity">
    <reaction evidence="1">
        <text>ATP + protein L-histidine = ADP + protein N-phospho-L-histidine.</text>
        <dbReference type="EC" id="2.7.13.3"/>
    </reaction>
</comment>
<dbReference type="Gene3D" id="3.30.565.10">
    <property type="entry name" value="Histidine kinase-like ATPase, C-terminal domain"/>
    <property type="match status" value="1"/>
</dbReference>
<dbReference type="RefSeq" id="WP_013617903.1">
    <property type="nucleotide sequence ID" value="NC_015164.1"/>
</dbReference>
<evidence type="ECO:0000259" key="13">
    <source>
        <dbReference type="PROSITE" id="PS01124"/>
    </source>
</evidence>
<dbReference type="InterPro" id="IPR001789">
    <property type="entry name" value="Sig_transdc_resp-reg_receiver"/>
</dbReference>
<feature type="domain" description="Response regulatory" evidence="15">
    <location>
        <begin position="1076"/>
        <end position="1191"/>
    </location>
</feature>
<keyword evidence="8" id="KW-0902">Two-component regulatory system</keyword>
<keyword evidence="3 12" id="KW-0597">Phosphoprotein</keyword>
<evidence type="ECO:0000256" key="4">
    <source>
        <dbReference type="ARBA" id="ARBA00022679"/>
    </source>
</evidence>
<dbReference type="Gene3D" id="3.40.50.2300">
    <property type="match status" value="1"/>
</dbReference>
<evidence type="ECO:0000259" key="14">
    <source>
        <dbReference type="PROSITE" id="PS50109"/>
    </source>
</evidence>
<gene>
    <name evidence="16" type="ordered locus">Bacsa_1916</name>
</gene>
<evidence type="ECO:0000256" key="5">
    <source>
        <dbReference type="ARBA" id="ARBA00022741"/>
    </source>
</evidence>
<dbReference type="Pfam" id="PF02518">
    <property type="entry name" value="HATPase_c"/>
    <property type="match status" value="1"/>
</dbReference>
<dbReference type="PROSITE" id="PS50110">
    <property type="entry name" value="RESPONSE_REGULATORY"/>
    <property type="match status" value="1"/>
</dbReference>
<evidence type="ECO:0000259" key="15">
    <source>
        <dbReference type="PROSITE" id="PS50110"/>
    </source>
</evidence>
<evidence type="ECO:0000256" key="11">
    <source>
        <dbReference type="ARBA" id="ARBA00023163"/>
    </source>
</evidence>
<keyword evidence="6 16" id="KW-0418">Kinase</keyword>
<keyword evidence="17" id="KW-1185">Reference proteome</keyword>
<dbReference type="SMART" id="SM00388">
    <property type="entry name" value="HisKA"/>
    <property type="match status" value="1"/>
</dbReference>
<dbReference type="OrthoDB" id="717811at2"/>
<dbReference type="PANTHER" id="PTHR43547:SF2">
    <property type="entry name" value="HYBRID SIGNAL TRANSDUCTION HISTIDINE KINASE C"/>
    <property type="match status" value="1"/>
</dbReference>
<dbReference type="SMART" id="SM00342">
    <property type="entry name" value="HTH_ARAC"/>
    <property type="match status" value="1"/>
</dbReference>
<evidence type="ECO:0000256" key="9">
    <source>
        <dbReference type="ARBA" id="ARBA00023015"/>
    </source>
</evidence>
<dbReference type="Gene3D" id="1.10.287.130">
    <property type="match status" value="1"/>
</dbReference>
<dbReference type="InterPro" id="IPR036890">
    <property type="entry name" value="HATPase_C_sf"/>
</dbReference>
<dbReference type="Gene3D" id="2.60.40.10">
    <property type="entry name" value="Immunoglobulins"/>
    <property type="match status" value="1"/>
</dbReference>
<dbReference type="SUPFAM" id="SSF47384">
    <property type="entry name" value="Homodimeric domain of signal transducing histidine kinase"/>
    <property type="match status" value="1"/>
</dbReference>
<dbReference type="GO" id="GO:0043565">
    <property type="term" value="F:sequence-specific DNA binding"/>
    <property type="evidence" value="ECO:0007669"/>
    <property type="project" value="InterPro"/>
</dbReference>
<dbReference type="Pfam" id="PF07495">
    <property type="entry name" value="Y_Y_Y"/>
    <property type="match status" value="1"/>
</dbReference>
<dbReference type="eggNOG" id="COG5002">
    <property type="taxonomic scope" value="Bacteria"/>
</dbReference>
<dbReference type="PROSITE" id="PS50109">
    <property type="entry name" value="HIS_KIN"/>
    <property type="match status" value="1"/>
</dbReference>
<feature type="domain" description="HTH araC/xylS-type" evidence="13">
    <location>
        <begin position="1229"/>
        <end position="1325"/>
    </location>
</feature>
<dbReference type="InterPro" id="IPR015943">
    <property type="entry name" value="WD40/YVTN_repeat-like_dom_sf"/>
</dbReference>
<sequence>MRKSPILLVALIYCIFFPHSAYGDIGQRDEFQQLYSCHSLSVGEGLGNSQVTSILEDENGFIWIGTRAGVDRFNGKTVKQYSLYENDIIAEGRLQFYILQDAKGNIWACASSGKIYQYNTLFDCFELQADLAKLSGKYLFINHVYIDGQGTFWISESLALYRYNAKEGIGTILEGIQTNSALEYKGNIYAATIKGVYKYDLSTKEIQLLFAGPHVLTLYLDRQDLSIWQQRALLLIGTFDAGIYVYDLNRSVLRHTQAIASLPHYPCRSIIEYADSTLLVGFDGKGVYQVNRNGREVRHVLYSEQPRGLLEDNGVYCIYNDRAGNLWIGTYGSGVHYFVPKRFPYQHVFHVENNPNSLCNNNVNRILEDEEGNLWFATNSGISVLKKRTGKWHRFFEGQIFLTLCNDKKGHIWAGGYGCGLYRINIQDEGYQWYSQKKNQVLSTDYIYSIVCDPDGELWLGGIYGALMRYNPQTGACVYYDEIELLNSLEVVNADTIAAATHTGFYLVEKSTGKVSHFFYDLTDAGVNSNVFVQSMTFAPGGRVWLSTNGGGLNLFDLKTQKAINYSTRDGLPSNEVHGTLLDEKGRLWIATSKGLAYIVDGGKENAKIFRIGLFDPDIKDISRFSFSKLNNGIFAHGSAGGAFLFRASDIENKPYAAPLYFASFEMIKNARHQSPERARQYTAMLNTGKVLDLAYDENAFVISFASVNFANQEDILYSYKMEGMDEVWSLPDRVQQIRYTNIPPGDYNFTVKGISQNTGNVLDTRSLHIRIAQPYWNTPYAWFVYGLLMLGFVWFTWRYFANRIARKHFAEKIDFFVNTAHDIRTPITLIMAPLSELKREKGLSEQGNNFLNIAIRNTDRLFRLINQLLDFQKFDNSKSLHVMKYDLTDYLHTKYLEFQPLCEKKGLSFSLETKEVPVYLWYDKEKMNKILDNLLSNAVKYTPEGGSVKIRLTESEKNVQIEVEDTGIGIPQKAQKHLFSNFYRASNAVNSKETGSGLGLLLTQRLVHMHKGNISYVSTENKGTVFRVVLKKGFVHLAKYIAPQRLDTDMDKEYPAISRPDETFSAEPENKAHKTLLLIDDNDELRFYLTTVFKEEYHVIGFPDSESALAYLDKQSADMIISDVMLPGMQGDELCKKLKSDFTASHIPVILLTARTEKDAIIQGLESGADDYLIKPFDTDVLKMKLKSILLNRQAMYRNILAQSSANETSEKNAEEIPLTPMDQEFLKKSALYIKEHMSNAEFNVAELCREFAMSRTLYYGKLKSLTGQSPIEFIRTIRLAEAAKLLHQQIPVQEVAERVGFMDAKYFSTVFKKHYGVSPSKYE</sequence>
<keyword evidence="4" id="KW-0808">Transferase</keyword>
<dbReference type="CDD" id="cd00082">
    <property type="entry name" value="HisKA"/>
    <property type="match status" value="1"/>
</dbReference>
<dbReference type="InterPro" id="IPR013783">
    <property type="entry name" value="Ig-like_fold"/>
</dbReference>
<evidence type="ECO:0000256" key="7">
    <source>
        <dbReference type="ARBA" id="ARBA00022840"/>
    </source>
</evidence>
<proteinExistence type="predicted"/>
<dbReference type="InterPro" id="IPR003594">
    <property type="entry name" value="HATPase_dom"/>
</dbReference>
<dbReference type="CDD" id="cd00075">
    <property type="entry name" value="HATPase"/>
    <property type="match status" value="1"/>
</dbReference>
<evidence type="ECO:0000256" key="8">
    <source>
        <dbReference type="ARBA" id="ARBA00023012"/>
    </source>
</evidence>
<evidence type="ECO:0000256" key="12">
    <source>
        <dbReference type="PROSITE-ProRule" id="PRU00169"/>
    </source>
</evidence>
<dbReference type="SUPFAM" id="SSF55874">
    <property type="entry name" value="ATPase domain of HSP90 chaperone/DNA topoisomerase II/histidine kinase"/>
    <property type="match status" value="1"/>
</dbReference>
<evidence type="ECO:0000256" key="10">
    <source>
        <dbReference type="ARBA" id="ARBA00023125"/>
    </source>
</evidence>
<dbReference type="eggNOG" id="COG3292">
    <property type="taxonomic scope" value="Bacteria"/>
</dbReference>
<dbReference type="EC" id="2.7.13.3" evidence="2"/>
<feature type="domain" description="Histidine kinase" evidence="14">
    <location>
        <begin position="819"/>
        <end position="1035"/>
    </location>
</feature>
<dbReference type="Pfam" id="PF12833">
    <property type="entry name" value="HTH_18"/>
    <property type="match status" value="1"/>
</dbReference>
<keyword evidence="9" id="KW-0805">Transcription regulation</keyword>
<dbReference type="EMBL" id="CP002530">
    <property type="protein sequence ID" value="ADY36472.1"/>
    <property type="molecule type" value="Genomic_DNA"/>
</dbReference>
<dbReference type="Gene3D" id="2.130.10.10">
    <property type="entry name" value="YVTN repeat-like/Quinoprotein amine dehydrogenase"/>
    <property type="match status" value="3"/>
</dbReference>
<protein>
    <recommendedName>
        <fullName evidence="2">histidine kinase</fullName>
        <ecNumber evidence="2">2.7.13.3</ecNumber>
    </recommendedName>
</protein>
<dbReference type="InterPro" id="IPR036097">
    <property type="entry name" value="HisK_dim/P_sf"/>
</dbReference>
<evidence type="ECO:0000313" key="16">
    <source>
        <dbReference type="EMBL" id="ADY36472.1"/>
    </source>
</evidence>
<dbReference type="PANTHER" id="PTHR43547">
    <property type="entry name" value="TWO-COMPONENT HISTIDINE KINASE"/>
    <property type="match status" value="1"/>
</dbReference>
<dbReference type="GO" id="GO:0003700">
    <property type="term" value="F:DNA-binding transcription factor activity"/>
    <property type="evidence" value="ECO:0007669"/>
    <property type="project" value="InterPro"/>
</dbReference>
<evidence type="ECO:0000256" key="3">
    <source>
        <dbReference type="ARBA" id="ARBA00022553"/>
    </source>
</evidence>
<dbReference type="FunFam" id="3.30.565.10:FF:000037">
    <property type="entry name" value="Hybrid sensor histidine kinase/response regulator"/>
    <property type="match status" value="1"/>
</dbReference>
<dbReference type="GO" id="GO:0000155">
    <property type="term" value="F:phosphorelay sensor kinase activity"/>
    <property type="evidence" value="ECO:0007669"/>
    <property type="project" value="InterPro"/>
</dbReference>
<dbReference type="InterPro" id="IPR018060">
    <property type="entry name" value="HTH_AraC"/>
</dbReference>
<dbReference type="PRINTS" id="PR00344">
    <property type="entry name" value="BCTRLSENSOR"/>
</dbReference>
<dbReference type="Pfam" id="PF07494">
    <property type="entry name" value="Reg_prop"/>
    <property type="match status" value="5"/>
</dbReference>
<dbReference type="PROSITE" id="PS01124">
    <property type="entry name" value="HTH_ARAC_FAMILY_2"/>
    <property type="match status" value="1"/>
</dbReference>
<dbReference type="eggNOG" id="COG0745">
    <property type="taxonomic scope" value="Bacteria"/>
</dbReference>
<dbReference type="InterPro" id="IPR011006">
    <property type="entry name" value="CheY-like_superfamily"/>
</dbReference>
<name>F0R2E3_PHOSB</name>
<dbReference type="SUPFAM" id="SSF46689">
    <property type="entry name" value="Homeodomain-like"/>
    <property type="match status" value="1"/>
</dbReference>
<dbReference type="SMART" id="SM00448">
    <property type="entry name" value="REC"/>
    <property type="match status" value="1"/>
</dbReference>
<dbReference type="Pfam" id="PF00072">
    <property type="entry name" value="Response_reg"/>
    <property type="match status" value="1"/>
</dbReference>
<dbReference type="PROSITE" id="PS00041">
    <property type="entry name" value="HTH_ARAC_FAMILY_1"/>
    <property type="match status" value="1"/>
</dbReference>
<feature type="modified residue" description="4-aspartylphosphate" evidence="12">
    <location>
        <position position="1124"/>
    </location>
</feature>
<dbReference type="Pfam" id="PF00512">
    <property type="entry name" value="HisKA"/>
    <property type="match status" value="1"/>
</dbReference>
<dbReference type="InterPro" id="IPR005467">
    <property type="entry name" value="His_kinase_dom"/>
</dbReference>
<evidence type="ECO:0000313" key="17">
    <source>
        <dbReference type="Proteomes" id="UP000007486"/>
    </source>
</evidence>
<keyword evidence="7" id="KW-0067">ATP-binding</keyword>
<dbReference type="GO" id="GO:0005524">
    <property type="term" value="F:ATP binding"/>
    <property type="evidence" value="ECO:0007669"/>
    <property type="project" value="UniProtKB-KW"/>
</dbReference>
<dbReference type="SMART" id="SM00387">
    <property type="entry name" value="HATPase_c"/>
    <property type="match status" value="1"/>
</dbReference>
<accession>F0R2E3</accession>
<dbReference type="InterPro" id="IPR003661">
    <property type="entry name" value="HisK_dim/P_dom"/>
</dbReference>
<reference evidence="16 17" key="1">
    <citation type="journal article" date="2011" name="Stand. Genomic Sci.">
        <title>Complete genome sequence of Bacteroides salanitronis type strain (BL78).</title>
        <authorList>
            <person name="Gronow S."/>
            <person name="Held B."/>
            <person name="Lucas S."/>
            <person name="Lapidus A."/>
            <person name="Del Rio T.G."/>
            <person name="Nolan M."/>
            <person name="Tice H."/>
            <person name="Deshpande S."/>
            <person name="Cheng J.F."/>
            <person name="Pitluck S."/>
            <person name="Liolios K."/>
            <person name="Pagani I."/>
            <person name="Ivanova N."/>
            <person name="Mavromatis K."/>
            <person name="Pati A."/>
            <person name="Tapia R."/>
            <person name="Han C."/>
            <person name="Goodwin L."/>
            <person name="Chen A."/>
            <person name="Palaniappan K."/>
            <person name="Land M."/>
            <person name="Hauser L."/>
            <person name="Chang Y.J."/>
            <person name="Jeffries C.D."/>
            <person name="Brambilla E.M."/>
            <person name="Rohde M."/>
            <person name="Goker M."/>
            <person name="Detter J.C."/>
            <person name="Woyke T."/>
            <person name="Bristow J."/>
            <person name="Markowitz V."/>
            <person name="Hugenholtz P."/>
            <person name="Kyrpides N.C."/>
            <person name="Klenk H.P."/>
            <person name="Eisen J.A."/>
        </authorList>
    </citation>
    <scope>NUCLEOTIDE SEQUENCE [LARGE SCALE GENOMIC DNA]</scope>
    <source>
        <strain evidence="16 17">DSM 18170</strain>
    </source>
</reference>
<dbReference type="InterPro" id="IPR011123">
    <property type="entry name" value="Y_Y_Y"/>
</dbReference>
<dbReference type="STRING" id="667015.Bacsa_1916"/>
<dbReference type="SUPFAM" id="SSF52172">
    <property type="entry name" value="CheY-like"/>
    <property type="match status" value="1"/>
</dbReference>
<dbReference type="HOGENOM" id="CLU_000445_28_1_10"/>
<evidence type="ECO:0000256" key="1">
    <source>
        <dbReference type="ARBA" id="ARBA00000085"/>
    </source>
</evidence>
<keyword evidence="5" id="KW-0547">Nucleotide-binding</keyword>
<dbReference type="SUPFAM" id="SSF63829">
    <property type="entry name" value="Calcium-dependent phosphotriesterase"/>
    <property type="match status" value="3"/>
</dbReference>
<dbReference type="CDD" id="cd17574">
    <property type="entry name" value="REC_OmpR"/>
    <property type="match status" value="1"/>
</dbReference>
<dbReference type="InterPro" id="IPR011110">
    <property type="entry name" value="Reg_prop"/>
</dbReference>
<evidence type="ECO:0000256" key="6">
    <source>
        <dbReference type="ARBA" id="ARBA00022777"/>
    </source>
</evidence>
<dbReference type="InterPro" id="IPR009057">
    <property type="entry name" value="Homeodomain-like_sf"/>
</dbReference>
<organism evidence="16 17">
    <name type="scientific">Phocaeicola salanitronis (strain DSM 18170 / JCM 13657 / CCUG 60908 / BL78)</name>
    <name type="common">Bacteroides salanitronis</name>
    <dbReference type="NCBI Taxonomy" id="667015"/>
    <lineage>
        <taxon>Bacteria</taxon>
        <taxon>Pseudomonadati</taxon>
        <taxon>Bacteroidota</taxon>
        <taxon>Bacteroidia</taxon>
        <taxon>Bacteroidales</taxon>
        <taxon>Bacteroidaceae</taxon>
        <taxon>Phocaeicola</taxon>
    </lineage>
</organism>
<dbReference type="KEGG" id="bsa:Bacsa_1916"/>
<keyword evidence="11" id="KW-0804">Transcription</keyword>
<dbReference type="InterPro" id="IPR018062">
    <property type="entry name" value="HTH_AraC-typ_CS"/>
</dbReference>